<reference evidence="9 10" key="1">
    <citation type="submission" date="2024-09" db="EMBL/GenBank/DDBJ databases">
        <authorList>
            <person name="Sun Q."/>
            <person name="Mori K."/>
        </authorList>
    </citation>
    <scope>NUCLEOTIDE SEQUENCE [LARGE SCALE GENOMIC DNA]</scope>
    <source>
        <strain evidence="9 10">ATCC 51285</strain>
    </source>
</reference>
<comment type="similarity">
    <text evidence="3 8">Belongs to the inositol monophosphatase superfamily.</text>
</comment>
<dbReference type="EMBL" id="JBHLZN010000001">
    <property type="protein sequence ID" value="MFB9885466.1"/>
    <property type="molecule type" value="Genomic_DNA"/>
</dbReference>
<comment type="catalytic activity">
    <reaction evidence="1 8">
        <text>a myo-inositol phosphate + H2O = myo-inositol + phosphate</text>
        <dbReference type="Rhea" id="RHEA:24056"/>
        <dbReference type="ChEBI" id="CHEBI:15377"/>
        <dbReference type="ChEBI" id="CHEBI:17268"/>
        <dbReference type="ChEBI" id="CHEBI:43474"/>
        <dbReference type="ChEBI" id="CHEBI:84139"/>
        <dbReference type="EC" id="3.1.3.25"/>
    </reaction>
</comment>
<keyword evidence="6" id="KW-0889">Transcription antitermination</keyword>
<dbReference type="SUPFAM" id="SSF56655">
    <property type="entry name" value="Carbohydrate phosphatase"/>
    <property type="match status" value="1"/>
</dbReference>
<dbReference type="RefSeq" id="WP_027313568.1">
    <property type="nucleotide sequence ID" value="NZ_JBHLZN010000001.1"/>
</dbReference>
<dbReference type="InterPro" id="IPR020583">
    <property type="entry name" value="Inositol_monoP_metal-BS"/>
</dbReference>
<name>A0ABV5ZB81_9GAMM</name>
<sequence>MNRQALNPLAAYAQSLARQAGTLLVQERQQASFSLELKRGIELVTSADIKADACIRQGIEACYPDHLILSEESSPHLSPQQLKQGPVWIIDPIDGTVNFANGQPAVAVSIAFAWNGEVQVGVVHCPFLQETFSAVRGQGAYLNGLPLQVQPPLSVASALVATGFPYERAPRAALLARLSRVMAEVQDVRRLGSAAIDLCYVAAGRLAGYFETVKPWDMAAGALIVHEAGGVIGRSGALTSGLPAELDGEHLVAASPAFLPQLLELLGEPEH</sequence>
<dbReference type="EC" id="3.1.3.25" evidence="8"/>
<dbReference type="PROSITE" id="PS00630">
    <property type="entry name" value="IMP_2"/>
    <property type="match status" value="1"/>
</dbReference>
<keyword evidence="6" id="KW-0804">Transcription</keyword>
<keyword evidence="7 8" id="KW-0460">Magnesium</keyword>
<evidence type="ECO:0000256" key="7">
    <source>
        <dbReference type="ARBA" id="ARBA00022842"/>
    </source>
</evidence>
<evidence type="ECO:0000256" key="8">
    <source>
        <dbReference type="RuleBase" id="RU364068"/>
    </source>
</evidence>
<accession>A0ABV5ZB81</accession>
<dbReference type="InterPro" id="IPR000760">
    <property type="entry name" value="Inositol_monophosphatase-like"/>
</dbReference>
<dbReference type="CDD" id="cd01639">
    <property type="entry name" value="IMPase"/>
    <property type="match status" value="1"/>
</dbReference>
<dbReference type="InterPro" id="IPR020550">
    <property type="entry name" value="Inositol_monophosphatase_CS"/>
</dbReference>
<evidence type="ECO:0000256" key="4">
    <source>
        <dbReference type="ARBA" id="ARBA00022723"/>
    </source>
</evidence>
<comment type="cofactor">
    <cofactor evidence="2 8">
        <name>Mg(2+)</name>
        <dbReference type="ChEBI" id="CHEBI:18420"/>
    </cofactor>
</comment>
<keyword evidence="6" id="KW-0805">Transcription regulation</keyword>
<gene>
    <name evidence="9" type="ORF">ACFFLH_03465</name>
</gene>
<protein>
    <recommendedName>
        <fullName evidence="8">Inositol-1-monophosphatase</fullName>
        <ecNumber evidence="8">3.1.3.25</ecNumber>
    </recommendedName>
</protein>
<comment type="caution">
    <text evidence="9">The sequence shown here is derived from an EMBL/GenBank/DDBJ whole genome shotgun (WGS) entry which is preliminary data.</text>
</comment>
<keyword evidence="4 8" id="KW-0479">Metal-binding</keyword>
<keyword evidence="10" id="KW-1185">Reference proteome</keyword>
<dbReference type="PRINTS" id="PR00377">
    <property type="entry name" value="IMPHPHTASES"/>
</dbReference>
<evidence type="ECO:0000256" key="6">
    <source>
        <dbReference type="ARBA" id="ARBA00022814"/>
    </source>
</evidence>
<dbReference type="Gene3D" id="3.30.540.10">
    <property type="entry name" value="Fructose-1,6-Bisphosphatase, subunit A, domain 1"/>
    <property type="match status" value="1"/>
</dbReference>
<dbReference type="Pfam" id="PF00459">
    <property type="entry name" value="Inositol_P"/>
    <property type="match status" value="1"/>
</dbReference>
<dbReference type="Gene3D" id="3.40.190.80">
    <property type="match status" value="1"/>
</dbReference>
<organism evidence="9 10">
    <name type="scientific">Balneatrix alpica</name>
    <dbReference type="NCBI Taxonomy" id="75684"/>
    <lineage>
        <taxon>Bacteria</taxon>
        <taxon>Pseudomonadati</taxon>
        <taxon>Pseudomonadota</taxon>
        <taxon>Gammaproteobacteria</taxon>
        <taxon>Oceanospirillales</taxon>
        <taxon>Balneatrichaceae</taxon>
        <taxon>Balneatrix</taxon>
    </lineage>
</organism>
<evidence type="ECO:0000256" key="1">
    <source>
        <dbReference type="ARBA" id="ARBA00001033"/>
    </source>
</evidence>
<evidence type="ECO:0000256" key="2">
    <source>
        <dbReference type="ARBA" id="ARBA00001946"/>
    </source>
</evidence>
<dbReference type="Proteomes" id="UP001589628">
    <property type="component" value="Unassembled WGS sequence"/>
</dbReference>
<dbReference type="PANTHER" id="PTHR20854:SF4">
    <property type="entry name" value="INOSITOL-1-MONOPHOSPHATASE-RELATED"/>
    <property type="match status" value="1"/>
</dbReference>
<evidence type="ECO:0000313" key="9">
    <source>
        <dbReference type="EMBL" id="MFB9885466.1"/>
    </source>
</evidence>
<dbReference type="InterPro" id="IPR033942">
    <property type="entry name" value="IMPase"/>
</dbReference>
<dbReference type="PANTHER" id="PTHR20854">
    <property type="entry name" value="INOSITOL MONOPHOSPHATASE"/>
    <property type="match status" value="1"/>
</dbReference>
<keyword evidence="5 8" id="KW-0378">Hydrolase</keyword>
<evidence type="ECO:0000256" key="5">
    <source>
        <dbReference type="ARBA" id="ARBA00022801"/>
    </source>
</evidence>
<dbReference type="PROSITE" id="PS00629">
    <property type="entry name" value="IMP_1"/>
    <property type="match status" value="1"/>
</dbReference>
<proteinExistence type="inferred from homology"/>
<evidence type="ECO:0000313" key="10">
    <source>
        <dbReference type="Proteomes" id="UP001589628"/>
    </source>
</evidence>
<evidence type="ECO:0000256" key="3">
    <source>
        <dbReference type="ARBA" id="ARBA00009759"/>
    </source>
</evidence>